<keyword evidence="5 7" id="KW-1133">Transmembrane helix</keyword>
<dbReference type="InterPro" id="IPR011527">
    <property type="entry name" value="ABC1_TM_dom"/>
</dbReference>
<dbReference type="Gene3D" id="1.20.1560.10">
    <property type="entry name" value="ABC transporter type 1, transmembrane domain"/>
    <property type="match status" value="1"/>
</dbReference>
<evidence type="ECO:0000259" key="9">
    <source>
        <dbReference type="PROSITE" id="PS50929"/>
    </source>
</evidence>
<dbReference type="PROSITE" id="PS50893">
    <property type="entry name" value="ABC_TRANSPORTER_2"/>
    <property type="match status" value="1"/>
</dbReference>
<dbReference type="Proteomes" id="UP000522720">
    <property type="component" value="Unassembled WGS sequence"/>
</dbReference>
<dbReference type="GO" id="GO:0005886">
    <property type="term" value="C:plasma membrane"/>
    <property type="evidence" value="ECO:0007669"/>
    <property type="project" value="UniProtKB-SubCell"/>
</dbReference>
<name>A0A7X6N016_9STRE</name>
<dbReference type="SUPFAM" id="SSF52540">
    <property type="entry name" value="P-loop containing nucleoside triphosphate hydrolases"/>
    <property type="match status" value="1"/>
</dbReference>
<dbReference type="InterPro" id="IPR036640">
    <property type="entry name" value="ABC1_TM_sf"/>
</dbReference>
<evidence type="ECO:0000256" key="1">
    <source>
        <dbReference type="ARBA" id="ARBA00004651"/>
    </source>
</evidence>
<feature type="domain" description="ABC transmembrane type-1" evidence="9">
    <location>
        <begin position="25"/>
        <end position="288"/>
    </location>
</feature>
<comment type="subcellular location">
    <subcellularLocation>
        <location evidence="1">Cell membrane</location>
        <topology evidence="1">Multi-pass membrane protein</topology>
    </subcellularLocation>
</comment>
<dbReference type="AlphaFoldDB" id="A0A7X6N016"/>
<dbReference type="Pfam" id="PF00005">
    <property type="entry name" value="ABC_tran"/>
    <property type="match status" value="1"/>
</dbReference>
<evidence type="ECO:0000256" key="5">
    <source>
        <dbReference type="ARBA" id="ARBA00022989"/>
    </source>
</evidence>
<feature type="transmembrane region" description="Helical" evidence="7">
    <location>
        <begin position="47"/>
        <end position="66"/>
    </location>
</feature>
<dbReference type="SMART" id="SM00382">
    <property type="entry name" value="AAA"/>
    <property type="match status" value="1"/>
</dbReference>
<dbReference type="GO" id="GO:0140359">
    <property type="term" value="F:ABC-type transporter activity"/>
    <property type="evidence" value="ECO:0007669"/>
    <property type="project" value="InterPro"/>
</dbReference>
<dbReference type="InterPro" id="IPR039421">
    <property type="entry name" value="Type_1_exporter"/>
</dbReference>
<dbReference type="PROSITE" id="PS00211">
    <property type="entry name" value="ABC_TRANSPORTER_1"/>
    <property type="match status" value="1"/>
</dbReference>
<dbReference type="RefSeq" id="WP_168548310.1">
    <property type="nucleotide sequence ID" value="NZ_JAAXPR010000002.1"/>
</dbReference>
<feature type="transmembrane region" description="Helical" evidence="7">
    <location>
        <begin position="12"/>
        <end position="35"/>
    </location>
</feature>
<keyword evidence="11" id="KW-1185">Reference proteome</keyword>
<dbReference type="Pfam" id="PF00664">
    <property type="entry name" value="ABC_membrane"/>
    <property type="match status" value="1"/>
</dbReference>
<evidence type="ECO:0000256" key="7">
    <source>
        <dbReference type="SAM" id="Phobius"/>
    </source>
</evidence>
<feature type="transmembrane region" description="Helical" evidence="7">
    <location>
        <begin position="121"/>
        <end position="140"/>
    </location>
</feature>
<dbReference type="GO" id="GO:0034040">
    <property type="term" value="F:ATPase-coupled lipid transmembrane transporter activity"/>
    <property type="evidence" value="ECO:0007669"/>
    <property type="project" value="TreeGrafter"/>
</dbReference>
<comment type="caution">
    <text evidence="10">The sequence shown here is derived from an EMBL/GenBank/DDBJ whole genome shotgun (WGS) entry which is preliminary data.</text>
</comment>
<protein>
    <submittedName>
        <fullName evidence="10">ABC transporter ATP-binding protein</fullName>
    </submittedName>
</protein>
<proteinExistence type="predicted"/>
<feature type="transmembrane region" description="Helical" evidence="7">
    <location>
        <begin position="228"/>
        <end position="247"/>
    </location>
</feature>
<dbReference type="InterPro" id="IPR003439">
    <property type="entry name" value="ABC_transporter-like_ATP-bd"/>
</dbReference>
<dbReference type="GO" id="GO:0005524">
    <property type="term" value="F:ATP binding"/>
    <property type="evidence" value="ECO:0007669"/>
    <property type="project" value="UniProtKB-KW"/>
</dbReference>
<dbReference type="PROSITE" id="PS50929">
    <property type="entry name" value="ABC_TM1F"/>
    <property type="match status" value="1"/>
</dbReference>
<evidence type="ECO:0000256" key="2">
    <source>
        <dbReference type="ARBA" id="ARBA00022692"/>
    </source>
</evidence>
<dbReference type="GO" id="GO:0016887">
    <property type="term" value="F:ATP hydrolysis activity"/>
    <property type="evidence" value="ECO:0007669"/>
    <property type="project" value="InterPro"/>
</dbReference>
<dbReference type="InterPro" id="IPR027417">
    <property type="entry name" value="P-loop_NTPase"/>
</dbReference>
<feature type="transmembrane region" description="Helical" evidence="7">
    <location>
        <begin position="146"/>
        <end position="167"/>
    </location>
</feature>
<dbReference type="SUPFAM" id="SSF90123">
    <property type="entry name" value="ABC transporter transmembrane region"/>
    <property type="match status" value="1"/>
</dbReference>
<evidence type="ECO:0000256" key="4">
    <source>
        <dbReference type="ARBA" id="ARBA00022840"/>
    </source>
</evidence>
<dbReference type="InterPro" id="IPR017871">
    <property type="entry name" value="ABC_transporter-like_CS"/>
</dbReference>
<dbReference type="PANTHER" id="PTHR24221">
    <property type="entry name" value="ATP-BINDING CASSETTE SUB-FAMILY B"/>
    <property type="match status" value="1"/>
</dbReference>
<dbReference type="PANTHER" id="PTHR24221:SF654">
    <property type="entry name" value="ATP-BINDING CASSETTE SUB-FAMILY B MEMBER 6"/>
    <property type="match status" value="1"/>
</dbReference>
<sequence length="520" mass="58955">MLNKFITKKHLILYFSFIGITWLEAIITPTLVSMIVASFEKRSLDKLWLALAVGIFGNLILLIGLAGKRYYYARIVADFTLTMKCKLFGHFLYNKHRDSKDILSHLENDVKQLETSYLEPAVIIISSLGFTTVSMIYALATNFWLGLVFICFYSVPALCSGIGSKALDQISEQKSKSNQNYLSQVTNIIGGERVLKNYDARDFFFSRFMTSLLTRVEQDIRYEQQRTLNSMIINSIDAFCSVIPIIIGGMMTYYHYLSGASFVAIYLVSHNIGYQFNELSYFINTYKSTKQLREKYAYLLEDDNVETNEQPSISLFPIVCDKLSLSFKDKLLFENLSFEIKKGEKIALVGASGCGKSTLLNMIYGEISPDLGKVTYAGQTLEKEQIAKSISYILQESYVFDGLSLEDNITLGEAVDDAKMDDILNRVNLAFLRGQILHADKLSGGEKQRLEIARSLYHDNELILADEVKSNLDKENASQISNILLSIPQTLVEVIHHYDDEILARYDKVIDLSKFPTFGE</sequence>
<evidence type="ECO:0000256" key="6">
    <source>
        <dbReference type="ARBA" id="ARBA00023136"/>
    </source>
</evidence>
<reference evidence="10 11" key="1">
    <citation type="submission" date="2020-04" db="EMBL/GenBank/DDBJ databases">
        <title>MicrobeNet Type strains.</title>
        <authorList>
            <person name="Nicholson A.C."/>
        </authorList>
    </citation>
    <scope>NUCLEOTIDE SEQUENCE [LARGE SCALE GENOMIC DNA]</scope>
    <source>
        <strain evidence="10 11">CCUG 69612</strain>
    </source>
</reference>
<keyword evidence="6 7" id="KW-0472">Membrane</keyword>
<dbReference type="InterPro" id="IPR003593">
    <property type="entry name" value="AAA+_ATPase"/>
</dbReference>
<evidence type="ECO:0000256" key="3">
    <source>
        <dbReference type="ARBA" id="ARBA00022741"/>
    </source>
</evidence>
<evidence type="ECO:0000313" key="11">
    <source>
        <dbReference type="Proteomes" id="UP000522720"/>
    </source>
</evidence>
<keyword evidence="2 7" id="KW-0812">Transmembrane</keyword>
<evidence type="ECO:0000259" key="8">
    <source>
        <dbReference type="PROSITE" id="PS50893"/>
    </source>
</evidence>
<gene>
    <name evidence="10" type="ORF">HF992_01570</name>
</gene>
<keyword evidence="4 10" id="KW-0067">ATP-binding</keyword>
<dbReference type="Gene3D" id="3.40.50.300">
    <property type="entry name" value="P-loop containing nucleotide triphosphate hydrolases"/>
    <property type="match status" value="1"/>
</dbReference>
<dbReference type="EMBL" id="JAAXPR010000002">
    <property type="protein sequence ID" value="NKZ19554.1"/>
    <property type="molecule type" value="Genomic_DNA"/>
</dbReference>
<feature type="domain" description="ABC transporter" evidence="8">
    <location>
        <begin position="318"/>
        <end position="520"/>
    </location>
</feature>
<organism evidence="10 11">
    <name type="scientific">Streptococcus ovuberis</name>
    <dbReference type="NCBI Taxonomy" id="1936207"/>
    <lineage>
        <taxon>Bacteria</taxon>
        <taxon>Bacillati</taxon>
        <taxon>Bacillota</taxon>
        <taxon>Bacilli</taxon>
        <taxon>Lactobacillales</taxon>
        <taxon>Streptococcaceae</taxon>
        <taxon>Streptococcus</taxon>
    </lineage>
</organism>
<keyword evidence="3" id="KW-0547">Nucleotide-binding</keyword>
<evidence type="ECO:0000313" key="10">
    <source>
        <dbReference type="EMBL" id="NKZ19554.1"/>
    </source>
</evidence>
<accession>A0A7X6N016</accession>